<keyword evidence="2" id="KW-1185">Reference proteome</keyword>
<comment type="caution">
    <text evidence="1">The sequence shown here is derived from an EMBL/GenBank/DDBJ whole genome shotgun (WGS) entry which is preliminary data.</text>
</comment>
<gene>
    <name evidence="1" type="ORF">GCM10017161_42960</name>
</gene>
<sequence>MSTDIEPMYIDCGKHGKRVAAVLCGHLVKPEGEPLGFIENSSVPNDLQAWCYQCEAVFEEEDGMTEKFREFNQMSVVCVNCYVQAAQYHNVD</sequence>
<protein>
    <submittedName>
        <fullName evidence="1">Uncharacterized protein</fullName>
    </submittedName>
</protein>
<dbReference type="AlphaFoldDB" id="A0A919BSN3"/>
<evidence type="ECO:0000313" key="1">
    <source>
        <dbReference type="EMBL" id="GHG08801.1"/>
    </source>
</evidence>
<reference evidence="1" key="1">
    <citation type="journal article" date="2014" name="Int. J. Syst. Evol. Microbiol.">
        <title>Complete genome sequence of Corynebacterium casei LMG S-19264T (=DSM 44701T), isolated from a smear-ripened cheese.</title>
        <authorList>
            <consortium name="US DOE Joint Genome Institute (JGI-PGF)"/>
            <person name="Walter F."/>
            <person name="Albersmeier A."/>
            <person name="Kalinowski J."/>
            <person name="Ruckert C."/>
        </authorList>
    </citation>
    <scope>NUCLEOTIDE SEQUENCE</scope>
    <source>
        <strain evidence="1">KCTC 42731</strain>
    </source>
</reference>
<proteinExistence type="predicted"/>
<evidence type="ECO:0000313" key="2">
    <source>
        <dbReference type="Proteomes" id="UP000623842"/>
    </source>
</evidence>
<dbReference type="EMBL" id="BNCK01000028">
    <property type="protein sequence ID" value="GHG08801.1"/>
    <property type="molecule type" value="Genomic_DNA"/>
</dbReference>
<reference evidence="1" key="2">
    <citation type="submission" date="2020-09" db="EMBL/GenBank/DDBJ databases">
        <authorList>
            <person name="Sun Q."/>
            <person name="Kim S."/>
        </authorList>
    </citation>
    <scope>NUCLEOTIDE SEQUENCE</scope>
    <source>
        <strain evidence="1">KCTC 42731</strain>
    </source>
</reference>
<name>A0A919BSN3_9GAMM</name>
<accession>A0A919BSN3</accession>
<dbReference type="Proteomes" id="UP000623842">
    <property type="component" value="Unassembled WGS sequence"/>
</dbReference>
<organism evidence="1 2">
    <name type="scientific">Thalassotalea marina</name>
    <dbReference type="NCBI Taxonomy" id="1673741"/>
    <lineage>
        <taxon>Bacteria</taxon>
        <taxon>Pseudomonadati</taxon>
        <taxon>Pseudomonadota</taxon>
        <taxon>Gammaproteobacteria</taxon>
        <taxon>Alteromonadales</taxon>
        <taxon>Colwelliaceae</taxon>
        <taxon>Thalassotalea</taxon>
    </lineage>
</organism>